<reference evidence="9 10" key="1">
    <citation type="submission" date="2014-04" db="EMBL/GenBank/DDBJ databases">
        <title>Evolutionary Origins and Diversification of the Mycorrhizal Mutualists.</title>
        <authorList>
            <consortium name="DOE Joint Genome Institute"/>
            <consortium name="Mycorrhizal Genomics Consortium"/>
            <person name="Kohler A."/>
            <person name="Kuo A."/>
            <person name="Nagy L.G."/>
            <person name="Floudas D."/>
            <person name="Copeland A."/>
            <person name="Barry K.W."/>
            <person name="Cichocki N."/>
            <person name="Veneault-Fourrey C."/>
            <person name="LaButti K."/>
            <person name="Lindquist E.A."/>
            <person name="Lipzen A."/>
            <person name="Lundell T."/>
            <person name="Morin E."/>
            <person name="Murat C."/>
            <person name="Riley R."/>
            <person name="Ohm R."/>
            <person name="Sun H."/>
            <person name="Tunlid A."/>
            <person name="Henrissat B."/>
            <person name="Grigoriev I.V."/>
            <person name="Hibbett D.S."/>
            <person name="Martin F."/>
        </authorList>
    </citation>
    <scope>NUCLEOTIDE SEQUENCE [LARGE SCALE GENOMIC DNA]</scope>
    <source>
        <strain evidence="9 10">Koide BX008</strain>
    </source>
</reference>
<keyword evidence="10" id="KW-1185">Reference proteome</keyword>
<dbReference type="GO" id="GO:0005052">
    <property type="term" value="F:peroxisome matrix targeting signal-1 binding"/>
    <property type="evidence" value="ECO:0007669"/>
    <property type="project" value="TreeGrafter"/>
</dbReference>
<dbReference type="HOGENOM" id="CLU_013516_2_0_1"/>
<dbReference type="STRING" id="946122.A0A0C2TGD0"/>
<evidence type="ECO:0000313" key="10">
    <source>
        <dbReference type="Proteomes" id="UP000054549"/>
    </source>
</evidence>
<evidence type="ECO:0000256" key="7">
    <source>
        <dbReference type="ARBA" id="ARBA00023140"/>
    </source>
</evidence>
<dbReference type="GO" id="GO:0005829">
    <property type="term" value="C:cytosol"/>
    <property type="evidence" value="ECO:0007669"/>
    <property type="project" value="TreeGrafter"/>
</dbReference>
<name>A0A0C2TGD0_AMAMK</name>
<dbReference type="SMART" id="SM00028">
    <property type="entry name" value="TPR"/>
    <property type="match status" value="4"/>
</dbReference>
<keyword evidence="7" id="KW-0576">Peroxisome</keyword>
<dbReference type="PANTHER" id="PTHR10130">
    <property type="entry name" value="PEROXISOMAL TARGETING SIGNAL 1 RECEPTOR PEX5"/>
    <property type="match status" value="1"/>
</dbReference>
<dbReference type="Gene3D" id="1.25.40.10">
    <property type="entry name" value="Tetratricopeptide repeat domain"/>
    <property type="match status" value="1"/>
</dbReference>
<dbReference type="Pfam" id="PF14559">
    <property type="entry name" value="TPR_19"/>
    <property type="match status" value="1"/>
</dbReference>
<dbReference type="AlphaFoldDB" id="A0A0C2TGD0"/>
<comment type="subcellular location">
    <subcellularLocation>
        <location evidence="2">Cytoplasm</location>
    </subcellularLocation>
    <subcellularLocation>
        <location evidence="1">Peroxisome</location>
    </subcellularLocation>
</comment>
<dbReference type="InterPro" id="IPR011990">
    <property type="entry name" value="TPR-like_helical_dom_sf"/>
</dbReference>
<keyword evidence="6 8" id="KW-0802">TPR repeat</keyword>
<evidence type="ECO:0000313" key="9">
    <source>
        <dbReference type="EMBL" id="KIL65954.1"/>
    </source>
</evidence>
<sequence>MALPMLAGGAECGPSNPLQTLAKRFDQDRGLQQDHFGINRAGLSSEAFRSLSKGPSASNQEAAHFFSASTSVHAPPTFDLSTLHGALPTTKLPVYAPQNPIADWAADFAQGHQLQTPAPSVGLFANAELASKLQHSASAPAASQKQVGPSPVNGAGLQWNMGTSLRMNTMPIPAISTHNALQAQPKTEIDQTAWDKEFTSQELHLLQSPKVGVVESQGQKPLDDLARTAAMLLEQVEHERNPKFKNSQFMDLMRQLRDGRVTVEGNQMIETGEISRSQTDIKGKGRAYNNAAATSFVPLSVSQQAPFTDTSYPVQNQLDTATTRGDANDEYFRQENEAYIRYWGEQDIPPAPTDTISHLETDWDQLQSDWDQLQADWDRSEATATGMKKVVHYQFQTNNPYLLGESSRLQTEHSGYQPTIEGVMELEAVVQRDAKNAMAWYQLGVKQQENEREHRALEALQQAVELDPNHLPSWLALAISYSNDGNRTGAYDAISEWVHHNKKYKEPLAPPTNEDADASLGKRYEGLINCLISIARSNANGEIDADIQIALAVLLNSNEEYDKAQDCFRTALALRPEDWLLYNRVGATMANSGRAEEALEYYYKALELNPGYIRARYNLGISCINLRRFEEAAQHVLDALVLQENDGTSGPSRGVTSSALWDSLKTTCLHMQQVDLATLCDRRDLEGE</sequence>
<feature type="repeat" description="TPR" evidence="8">
    <location>
        <begin position="437"/>
        <end position="470"/>
    </location>
</feature>
<evidence type="ECO:0000256" key="4">
    <source>
        <dbReference type="ARBA" id="ARBA00022490"/>
    </source>
</evidence>
<keyword evidence="4" id="KW-0963">Cytoplasm</keyword>
<dbReference type="GO" id="GO:0005778">
    <property type="term" value="C:peroxisomal membrane"/>
    <property type="evidence" value="ECO:0007669"/>
    <property type="project" value="TreeGrafter"/>
</dbReference>
<dbReference type="GO" id="GO:0016560">
    <property type="term" value="P:protein import into peroxisome matrix, docking"/>
    <property type="evidence" value="ECO:0007669"/>
    <property type="project" value="TreeGrafter"/>
</dbReference>
<comment type="similarity">
    <text evidence="3">Belongs to the peroxisomal targeting signal receptor family.</text>
</comment>
<dbReference type="PANTHER" id="PTHR10130:SF0">
    <property type="entry name" value="GH08708P"/>
    <property type="match status" value="1"/>
</dbReference>
<accession>A0A0C2TGD0</accession>
<dbReference type="InParanoid" id="A0A0C2TGD0"/>
<dbReference type="OrthoDB" id="10006023at2759"/>
<gene>
    <name evidence="9" type="ORF">M378DRAFT_76152</name>
</gene>
<dbReference type="InterPro" id="IPR019734">
    <property type="entry name" value="TPR_rpt"/>
</dbReference>
<feature type="repeat" description="TPR" evidence="8">
    <location>
        <begin position="545"/>
        <end position="578"/>
    </location>
</feature>
<keyword evidence="5" id="KW-0677">Repeat</keyword>
<organism evidence="9 10">
    <name type="scientific">Amanita muscaria (strain Koide BX008)</name>
    <dbReference type="NCBI Taxonomy" id="946122"/>
    <lineage>
        <taxon>Eukaryota</taxon>
        <taxon>Fungi</taxon>
        <taxon>Dikarya</taxon>
        <taxon>Basidiomycota</taxon>
        <taxon>Agaricomycotina</taxon>
        <taxon>Agaricomycetes</taxon>
        <taxon>Agaricomycetidae</taxon>
        <taxon>Agaricales</taxon>
        <taxon>Pluteineae</taxon>
        <taxon>Amanitaceae</taxon>
        <taxon>Amanita</taxon>
    </lineage>
</organism>
<dbReference type="Proteomes" id="UP000054549">
    <property type="component" value="Unassembled WGS sequence"/>
</dbReference>
<dbReference type="PROSITE" id="PS50293">
    <property type="entry name" value="TPR_REGION"/>
    <property type="match status" value="1"/>
</dbReference>
<dbReference type="Pfam" id="PF13181">
    <property type="entry name" value="TPR_8"/>
    <property type="match status" value="2"/>
</dbReference>
<dbReference type="PROSITE" id="PS50005">
    <property type="entry name" value="TPR"/>
    <property type="match status" value="3"/>
</dbReference>
<dbReference type="EMBL" id="KN818239">
    <property type="protein sequence ID" value="KIL65954.1"/>
    <property type="molecule type" value="Genomic_DNA"/>
</dbReference>
<protein>
    <submittedName>
        <fullName evidence="9">Uncharacterized protein</fullName>
    </submittedName>
</protein>
<evidence type="ECO:0000256" key="6">
    <source>
        <dbReference type="ARBA" id="ARBA00022803"/>
    </source>
</evidence>
<feature type="repeat" description="TPR" evidence="8">
    <location>
        <begin position="579"/>
        <end position="612"/>
    </location>
</feature>
<proteinExistence type="inferred from homology"/>
<evidence type="ECO:0000256" key="8">
    <source>
        <dbReference type="PROSITE-ProRule" id="PRU00339"/>
    </source>
</evidence>
<dbReference type="Gene3D" id="6.10.280.230">
    <property type="match status" value="1"/>
</dbReference>
<dbReference type="InterPro" id="IPR024111">
    <property type="entry name" value="PEX5/PEX5L"/>
</dbReference>
<evidence type="ECO:0000256" key="2">
    <source>
        <dbReference type="ARBA" id="ARBA00004496"/>
    </source>
</evidence>
<evidence type="ECO:0000256" key="3">
    <source>
        <dbReference type="ARBA" id="ARBA00005348"/>
    </source>
</evidence>
<dbReference type="SUPFAM" id="SSF48452">
    <property type="entry name" value="TPR-like"/>
    <property type="match status" value="1"/>
</dbReference>
<evidence type="ECO:0000256" key="5">
    <source>
        <dbReference type="ARBA" id="ARBA00022737"/>
    </source>
</evidence>
<evidence type="ECO:0000256" key="1">
    <source>
        <dbReference type="ARBA" id="ARBA00004275"/>
    </source>
</evidence>